<accession>A0A401TYM0</accession>
<dbReference type="Proteomes" id="UP000287033">
    <property type="component" value="Unassembled WGS sequence"/>
</dbReference>
<dbReference type="AlphaFoldDB" id="A0A401TYM0"/>
<name>A0A401TYM0_CHIPU</name>
<protein>
    <submittedName>
        <fullName evidence="1">Uncharacterized protein</fullName>
    </submittedName>
</protein>
<reference evidence="1 2" key="1">
    <citation type="journal article" date="2018" name="Nat. Ecol. Evol.">
        <title>Shark genomes provide insights into elasmobranch evolution and the origin of vertebrates.</title>
        <authorList>
            <person name="Hara Y"/>
            <person name="Yamaguchi K"/>
            <person name="Onimaru K"/>
            <person name="Kadota M"/>
            <person name="Koyanagi M"/>
            <person name="Keeley SD"/>
            <person name="Tatsumi K"/>
            <person name="Tanaka K"/>
            <person name="Motone F"/>
            <person name="Kageyama Y"/>
            <person name="Nozu R"/>
            <person name="Adachi N"/>
            <person name="Nishimura O"/>
            <person name="Nakagawa R"/>
            <person name="Tanegashima C"/>
            <person name="Kiyatake I"/>
            <person name="Matsumoto R"/>
            <person name="Murakumo K"/>
            <person name="Nishida K"/>
            <person name="Terakita A"/>
            <person name="Kuratani S"/>
            <person name="Sato K"/>
            <person name="Hyodo S Kuraku.S."/>
        </authorList>
    </citation>
    <scope>NUCLEOTIDE SEQUENCE [LARGE SCALE GENOMIC DNA]</scope>
</reference>
<gene>
    <name evidence="1" type="ORF">chiPu_0031930</name>
</gene>
<dbReference type="STRING" id="137246.A0A401TYM0"/>
<comment type="caution">
    <text evidence="1">The sequence shown here is derived from an EMBL/GenBank/DDBJ whole genome shotgun (WGS) entry which is preliminary data.</text>
</comment>
<feature type="non-terminal residue" evidence="1">
    <location>
        <position position="182"/>
    </location>
</feature>
<sequence length="182" mass="19955">MAAAAGQNREIEQLKTLLFQPEATRLSSLEADLDSLQRYVGNSDRLETATAGILVEALERAEVNRPRELASAIAPVVVSAIRSEIKNSREQMIEALYPIVGRLVSAAVANAFREVVASLEQRINALTSAQLWVGRIKSLATGRPISEFVLADSPPRVNRLLIIERGNGRLIADWKRDATPDE</sequence>
<keyword evidence="2" id="KW-1185">Reference proteome</keyword>
<evidence type="ECO:0000313" key="1">
    <source>
        <dbReference type="EMBL" id="GCC47733.1"/>
    </source>
</evidence>
<evidence type="ECO:0000313" key="2">
    <source>
        <dbReference type="Proteomes" id="UP000287033"/>
    </source>
</evidence>
<proteinExistence type="predicted"/>
<dbReference type="EMBL" id="BEZZ01222667">
    <property type="protein sequence ID" value="GCC47733.1"/>
    <property type="molecule type" value="Genomic_DNA"/>
</dbReference>
<organism evidence="1 2">
    <name type="scientific">Chiloscyllium punctatum</name>
    <name type="common">Brownbanded bambooshark</name>
    <name type="synonym">Hemiscyllium punctatum</name>
    <dbReference type="NCBI Taxonomy" id="137246"/>
    <lineage>
        <taxon>Eukaryota</taxon>
        <taxon>Metazoa</taxon>
        <taxon>Chordata</taxon>
        <taxon>Craniata</taxon>
        <taxon>Vertebrata</taxon>
        <taxon>Chondrichthyes</taxon>
        <taxon>Elasmobranchii</taxon>
        <taxon>Galeomorphii</taxon>
        <taxon>Galeoidea</taxon>
        <taxon>Orectolobiformes</taxon>
        <taxon>Hemiscylliidae</taxon>
        <taxon>Chiloscyllium</taxon>
    </lineage>
</organism>